<dbReference type="Proteomes" id="UP000800035">
    <property type="component" value="Unassembled WGS sequence"/>
</dbReference>
<protein>
    <recommendedName>
        <fullName evidence="4">SMP domain-containing protein</fullName>
    </recommendedName>
</protein>
<feature type="compositionally biased region" description="Basic and acidic residues" evidence="1">
    <location>
        <begin position="202"/>
        <end position="236"/>
    </location>
</feature>
<dbReference type="OrthoDB" id="2799468at2759"/>
<reference evidence="2" key="1">
    <citation type="journal article" date="2020" name="Stud. Mycol.">
        <title>101 Dothideomycetes genomes: a test case for predicting lifestyles and emergence of pathogens.</title>
        <authorList>
            <person name="Haridas S."/>
            <person name="Albert R."/>
            <person name="Binder M."/>
            <person name="Bloem J."/>
            <person name="Labutti K."/>
            <person name="Salamov A."/>
            <person name="Andreopoulos B."/>
            <person name="Baker S."/>
            <person name="Barry K."/>
            <person name="Bills G."/>
            <person name="Bluhm B."/>
            <person name="Cannon C."/>
            <person name="Castanera R."/>
            <person name="Culley D."/>
            <person name="Daum C."/>
            <person name="Ezra D."/>
            <person name="Gonzalez J."/>
            <person name="Henrissat B."/>
            <person name="Kuo A."/>
            <person name="Liang C."/>
            <person name="Lipzen A."/>
            <person name="Lutzoni F."/>
            <person name="Magnuson J."/>
            <person name="Mondo S."/>
            <person name="Nolan M."/>
            <person name="Ohm R."/>
            <person name="Pangilinan J."/>
            <person name="Park H.-J."/>
            <person name="Ramirez L."/>
            <person name="Alfaro M."/>
            <person name="Sun H."/>
            <person name="Tritt A."/>
            <person name="Yoshinaga Y."/>
            <person name="Zwiers L.-H."/>
            <person name="Turgeon B."/>
            <person name="Goodwin S."/>
            <person name="Spatafora J."/>
            <person name="Crous P."/>
            <person name="Grigoriev I."/>
        </authorList>
    </citation>
    <scope>NUCLEOTIDE SEQUENCE</scope>
    <source>
        <strain evidence="2">CBS 675.92</strain>
    </source>
</reference>
<sequence length="293" mass="31320">MSATETVKTSTHLKNVLDKLVQDPLSITTEDARRVSENFVARDEQSAKIISAVETLAVAAQDVHETMPTTTLGQAPNISLLAVVNDLKAAVDTNPQQVTTEILRTTQGIVSKMQRSLGQTNAPHPELEAELQAECAKIQPKVELGTVTKAEADRLHSLEARAHGHTEKGGLTSVAQSVAAKRERTLSLSDSRPELETELQEESAKVQPKVEQETVSKAEADRLHSLEARAHGHTEKGGLTAAAQSVAAKRERLSDGTNQSTVEDSKTGPVAEVVIKDTVGGPLSVVPEKSEKA</sequence>
<dbReference type="AlphaFoldDB" id="A0A6A5TJL6"/>
<evidence type="ECO:0000313" key="2">
    <source>
        <dbReference type="EMBL" id="KAF1951852.1"/>
    </source>
</evidence>
<dbReference type="EMBL" id="ML977014">
    <property type="protein sequence ID" value="KAF1951852.1"/>
    <property type="molecule type" value="Genomic_DNA"/>
</dbReference>
<name>A0A6A5TJL6_9PLEO</name>
<organism evidence="2 3">
    <name type="scientific">Byssothecium circinans</name>
    <dbReference type="NCBI Taxonomy" id="147558"/>
    <lineage>
        <taxon>Eukaryota</taxon>
        <taxon>Fungi</taxon>
        <taxon>Dikarya</taxon>
        <taxon>Ascomycota</taxon>
        <taxon>Pezizomycotina</taxon>
        <taxon>Dothideomycetes</taxon>
        <taxon>Pleosporomycetidae</taxon>
        <taxon>Pleosporales</taxon>
        <taxon>Massarineae</taxon>
        <taxon>Massarinaceae</taxon>
        <taxon>Byssothecium</taxon>
    </lineage>
</organism>
<evidence type="ECO:0000313" key="3">
    <source>
        <dbReference type="Proteomes" id="UP000800035"/>
    </source>
</evidence>
<evidence type="ECO:0008006" key="4">
    <source>
        <dbReference type="Google" id="ProtNLM"/>
    </source>
</evidence>
<accession>A0A6A5TJL6</accession>
<feature type="compositionally biased region" description="Basic and acidic residues" evidence="1">
    <location>
        <begin position="182"/>
        <end position="195"/>
    </location>
</feature>
<evidence type="ECO:0000256" key="1">
    <source>
        <dbReference type="SAM" id="MobiDB-lite"/>
    </source>
</evidence>
<keyword evidence="3" id="KW-1185">Reference proteome</keyword>
<gene>
    <name evidence="2" type="ORF">CC80DRAFT_187655</name>
</gene>
<proteinExistence type="predicted"/>
<feature type="region of interest" description="Disordered" evidence="1">
    <location>
        <begin position="182"/>
        <end position="269"/>
    </location>
</feature>